<reference evidence="1" key="1">
    <citation type="submission" date="2020-05" db="EMBL/GenBank/DDBJ databases">
        <title>Large-scale comparative analyses of tick genomes elucidate their genetic diversity and vector capacities.</title>
        <authorList>
            <person name="Jia N."/>
            <person name="Wang J."/>
            <person name="Shi W."/>
            <person name="Du L."/>
            <person name="Sun Y."/>
            <person name="Zhan W."/>
            <person name="Jiang J."/>
            <person name="Wang Q."/>
            <person name="Zhang B."/>
            <person name="Ji P."/>
            <person name="Sakyi L.B."/>
            <person name="Cui X."/>
            <person name="Yuan T."/>
            <person name="Jiang B."/>
            <person name="Yang W."/>
            <person name="Lam T.T.-Y."/>
            <person name="Chang Q."/>
            <person name="Ding S."/>
            <person name="Wang X."/>
            <person name="Zhu J."/>
            <person name="Ruan X."/>
            <person name="Zhao L."/>
            <person name="Wei J."/>
            <person name="Que T."/>
            <person name="Du C."/>
            <person name="Cheng J."/>
            <person name="Dai P."/>
            <person name="Han X."/>
            <person name="Huang E."/>
            <person name="Gao Y."/>
            <person name="Liu J."/>
            <person name="Shao H."/>
            <person name="Ye R."/>
            <person name="Li L."/>
            <person name="Wei W."/>
            <person name="Wang X."/>
            <person name="Wang C."/>
            <person name="Yang T."/>
            <person name="Huo Q."/>
            <person name="Li W."/>
            <person name="Guo W."/>
            <person name="Chen H."/>
            <person name="Zhou L."/>
            <person name="Ni X."/>
            <person name="Tian J."/>
            <person name="Zhou Y."/>
            <person name="Sheng Y."/>
            <person name="Liu T."/>
            <person name="Pan Y."/>
            <person name="Xia L."/>
            <person name="Li J."/>
            <person name="Zhao F."/>
            <person name="Cao W."/>
        </authorList>
    </citation>
    <scope>NUCLEOTIDE SEQUENCE</scope>
    <source>
        <strain evidence="1">Hyas-2018</strain>
    </source>
</reference>
<dbReference type="EMBL" id="CM023483">
    <property type="protein sequence ID" value="KAH6934783.1"/>
    <property type="molecule type" value="Genomic_DNA"/>
</dbReference>
<organism evidence="1 2">
    <name type="scientific">Hyalomma asiaticum</name>
    <name type="common">Tick</name>
    <dbReference type="NCBI Taxonomy" id="266040"/>
    <lineage>
        <taxon>Eukaryota</taxon>
        <taxon>Metazoa</taxon>
        <taxon>Ecdysozoa</taxon>
        <taxon>Arthropoda</taxon>
        <taxon>Chelicerata</taxon>
        <taxon>Arachnida</taxon>
        <taxon>Acari</taxon>
        <taxon>Parasitiformes</taxon>
        <taxon>Ixodida</taxon>
        <taxon>Ixodoidea</taxon>
        <taxon>Ixodidae</taxon>
        <taxon>Hyalomminae</taxon>
        <taxon>Hyalomma</taxon>
    </lineage>
</organism>
<evidence type="ECO:0000313" key="2">
    <source>
        <dbReference type="Proteomes" id="UP000821845"/>
    </source>
</evidence>
<gene>
    <name evidence="1" type="ORF">HPB50_000806</name>
</gene>
<name>A0ACB7SIT4_HYAAI</name>
<accession>A0ACB7SIT4</accession>
<protein>
    <submittedName>
        <fullName evidence="1">Uncharacterized protein</fullName>
    </submittedName>
</protein>
<proteinExistence type="predicted"/>
<comment type="caution">
    <text evidence="1">The sequence shown here is derived from an EMBL/GenBank/DDBJ whole genome shotgun (WGS) entry which is preliminary data.</text>
</comment>
<keyword evidence="2" id="KW-1185">Reference proteome</keyword>
<evidence type="ECO:0000313" key="1">
    <source>
        <dbReference type="EMBL" id="KAH6934783.1"/>
    </source>
</evidence>
<dbReference type="Proteomes" id="UP000821845">
    <property type="component" value="Chromosome 3"/>
</dbReference>
<sequence length="165" mass="18329">MSATNLLASSTLCSGSLMRQYVQQWKIMLRESLFRVWPLLFLPRLLCGAAIEATQGSFGNKGSPSRVTSLMGSMAEKMGRNAVRKLTRLHTPPPANTVPLAPPPANTLPLDQTAEQQQILWSLQELLLSHNSHKVSPTTELGYHKQSLHREEALFHCEVAEQDTL</sequence>